<dbReference type="Gramene" id="OE9A059405T1">
    <property type="protein sequence ID" value="OE9A059405C1"/>
    <property type="gene ID" value="OE9A059405"/>
</dbReference>
<evidence type="ECO:0000313" key="1">
    <source>
        <dbReference type="EMBL" id="CAA3021022.1"/>
    </source>
</evidence>
<protein>
    <submittedName>
        <fullName evidence="1">60S ribosomal L21-1</fullName>
    </submittedName>
</protein>
<dbReference type="GO" id="GO:0006412">
    <property type="term" value="P:translation"/>
    <property type="evidence" value="ECO:0007669"/>
    <property type="project" value="InterPro"/>
</dbReference>
<reference evidence="1 2" key="1">
    <citation type="submission" date="2019-12" db="EMBL/GenBank/DDBJ databases">
        <authorList>
            <person name="Alioto T."/>
            <person name="Alioto T."/>
            <person name="Gomez Garrido J."/>
        </authorList>
    </citation>
    <scope>NUCLEOTIDE SEQUENCE [LARGE SCALE GENOMIC DNA]</scope>
</reference>
<dbReference type="PANTHER" id="PTHR20981">
    <property type="entry name" value="60S RIBOSOMAL PROTEIN L21"/>
    <property type="match status" value="1"/>
</dbReference>
<dbReference type="Proteomes" id="UP000594638">
    <property type="component" value="Unassembled WGS sequence"/>
</dbReference>
<gene>
    <name evidence="1" type="ORF">OLEA9_A059405</name>
</gene>
<dbReference type="Pfam" id="PF01157">
    <property type="entry name" value="Ribosomal_L21e"/>
    <property type="match status" value="1"/>
</dbReference>
<dbReference type="AlphaFoldDB" id="A0A8S0UT49"/>
<name>A0A8S0UT49_OLEEU</name>
<dbReference type="OrthoDB" id="1539250at2759"/>
<dbReference type="InterPro" id="IPR008991">
    <property type="entry name" value="Translation_prot_SH3-like_sf"/>
</dbReference>
<organism evidence="1 2">
    <name type="scientific">Olea europaea subsp. europaea</name>
    <dbReference type="NCBI Taxonomy" id="158383"/>
    <lineage>
        <taxon>Eukaryota</taxon>
        <taxon>Viridiplantae</taxon>
        <taxon>Streptophyta</taxon>
        <taxon>Embryophyta</taxon>
        <taxon>Tracheophyta</taxon>
        <taxon>Spermatophyta</taxon>
        <taxon>Magnoliopsida</taxon>
        <taxon>eudicotyledons</taxon>
        <taxon>Gunneridae</taxon>
        <taxon>Pentapetalae</taxon>
        <taxon>asterids</taxon>
        <taxon>lamiids</taxon>
        <taxon>Lamiales</taxon>
        <taxon>Oleaceae</taxon>
        <taxon>Oleeae</taxon>
        <taxon>Olea</taxon>
    </lineage>
</organism>
<dbReference type="GO" id="GO:0003735">
    <property type="term" value="F:structural constituent of ribosome"/>
    <property type="evidence" value="ECO:0007669"/>
    <property type="project" value="InterPro"/>
</dbReference>
<evidence type="ECO:0000313" key="2">
    <source>
        <dbReference type="Proteomes" id="UP000594638"/>
    </source>
</evidence>
<accession>A0A8S0UT49</accession>
<dbReference type="EMBL" id="CACTIH010009047">
    <property type="protein sequence ID" value="CAA3021022.1"/>
    <property type="molecule type" value="Genomic_DNA"/>
</dbReference>
<dbReference type="FunFam" id="6.10.250.3260:FF:000002">
    <property type="entry name" value="60S ribosomal protein L21"/>
    <property type="match status" value="1"/>
</dbReference>
<sequence length="134" mass="15155">MAVEVLILSISSRASHFLPRQAEKKCQRKWFEGTNSGSVSKALWSIHKGMPHKFYHGRTVWVWNVTKRAMGVEINMQEFLLRIKLKAEAKARGEIINTKRQSRGPKPGFMLEGATLETATPIPYVVVNDLNGGY</sequence>
<dbReference type="SUPFAM" id="SSF50104">
    <property type="entry name" value="Translation proteins SH3-like domain"/>
    <property type="match status" value="1"/>
</dbReference>
<comment type="caution">
    <text evidence="1">The sequence shown here is derived from an EMBL/GenBank/DDBJ whole genome shotgun (WGS) entry which is preliminary data.</text>
</comment>
<keyword evidence="2" id="KW-1185">Reference proteome</keyword>
<dbReference type="GO" id="GO:0005840">
    <property type="term" value="C:ribosome"/>
    <property type="evidence" value="ECO:0007669"/>
    <property type="project" value="InterPro"/>
</dbReference>
<proteinExistence type="predicted"/>
<dbReference type="InterPro" id="IPR001147">
    <property type="entry name" value="Ribosomal_eL21"/>
</dbReference>
<dbReference type="Gene3D" id="6.10.250.3260">
    <property type="match status" value="1"/>
</dbReference>